<accession>A0AAW0GMV1</accession>
<keyword evidence="2" id="KW-1185">Reference proteome</keyword>
<proteinExistence type="predicted"/>
<name>A0AAW0GMV1_9APHY</name>
<evidence type="ECO:0000313" key="2">
    <source>
        <dbReference type="Proteomes" id="UP001385951"/>
    </source>
</evidence>
<dbReference type="EMBL" id="JASBNA010000006">
    <property type="protein sequence ID" value="KAK7690505.1"/>
    <property type="molecule type" value="Genomic_DNA"/>
</dbReference>
<reference evidence="1 2" key="1">
    <citation type="submission" date="2022-09" db="EMBL/GenBank/DDBJ databases">
        <authorList>
            <person name="Palmer J.M."/>
        </authorList>
    </citation>
    <scope>NUCLEOTIDE SEQUENCE [LARGE SCALE GENOMIC DNA]</scope>
    <source>
        <strain evidence="1 2">DSM 7382</strain>
    </source>
</reference>
<sequence>MSFVFTFGSFGDIVTLIDLTTRVIELLTSTSGASDSYQALILDVTRLQHFLQQLNGFSRQRNVTILKSRLLSSDDISAAICDCSRSLEHIIRRVTYYQSYVQTRCGTSGRQSWHRTWLTSGWMLLKTREIDQFRTEILGHNTLLARILSAMSCESLQAVQNIATQTSDDVSDVATRTASIDCNVRIALQMLDRLEYNISTSVVRDWAPDGASPIRVHDYVGEFSVLPRQTVITPNHLRQFIINRTTTGLFEISCQNNSAGEIYHDSHERCWRLDCEVCGPISDNWSMLQKYLYHHSSTPIRITCYHYHPSYRCQPGEWVVLSQLQYLGWRIGSTNNIRLRGDTFGYCGPVAEIGFVCD</sequence>
<comment type="caution">
    <text evidence="1">The sequence shown here is derived from an EMBL/GenBank/DDBJ whole genome shotgun (WGS) entry which is preliminary data.</text>
</comment>
<dbReference type="PANTHER" id="PTHR38886:SF1">
    <property type="entry name" value="NACHT-NTPASE AND P-LOOP NTPASES N-TERMINAL DOMAIN-CONTAINING PROTEIN"/>
    <property type="match status" value="1"/>
</dbReference>
<organism evidence="1 2">
    <name type="scientific">Cerrena zonata</name>
    <dbReference type="NCBI Taxonomy" id="2478898"/>
    <lineage>
        <taxon>Eukaryota</taxon>
        <taxon>Fungi</taxon>
        <taxon>Dikarya</taxon>
        <taxon>Basidiomycota</taxon>
        <taxon>Agaricomycotina</taxon>
        <taxon>Agaricomycetes</taxon>
        <taxon>Polyporales</taxon>
        <taxon>Cerrenaceae</taxon>
        <taxon>Cerrena</taxon>
    </lineage>
</organism>
<protein>
    <submittedName>
        <fullName evidence="1">Uncharacterized protein</fullName>
    </submittedName>
</protein>
<evidence type="ECO:0000313" key="1">
    <source>
        <dbReference type="EMBL" id="KAK7690505.1"/>
    </source>
</evidence>
<gene>
    <name evidence="1" type="ORF">QCA50_005603</name>
</gene>
<dbReference type="AlphaFoldDB" id="A0AAW0GMV1"/>
<dbReference type="PANTHER" id="PTHR38886">
    <property type="entry name" value="SESA DOMAIN-CONTAINING PROTEIN"/>
    <property type="match status" value="1"/>
</dbReference>
<dbReference type="Proteomes" id="UP001385951">
    <property type="component" value="Unassembled WGS sequence"/>
</dbReference>